<evidence type="ECO:0000313" key="2">
    <source>
        <dbReference type="Proteomes" id="UP000826195"/>
    </source>
</evidence>
<reference evidence="1 2" key="1">
    <citation type="journal article" date="2021" name="J. Hered.">
        <title>A chromosome-level genome assembly of the parasitoid wasp, Cotesia glomerata (Hymenoptera: Braconidae).</title>
        <authorList>
            <person name="Pinto B.J."/>
            <person name="Weis J.J."/>
            <person name="Gamble T."/>
            <person name="Ode P.J."/>
            <person name="Paul R."/>
            <person name="Zaspel J.M."/>
        </authorList>
    </citation>
    <scope>NUCLEOTIDE SEQUENCE [LARGE SCALE GENOMIC DNA]</scope>
    <source>
        <strain evidence="1">CgM1</strain>
    </source>
</reference>
<keyword evidence="2" id="KW-1185">Reference proteome</keyword>
<protein>
    <submittedName>
        <fullName evidence="1">Uncharacterized protein</fullName>
    </submittedName>
</protein>
<evidence type="ECO:0000313" key="1">
    <source>
        <dbReference type="EMBL" id="KAH0561815.1"/>
    </source>
</evidence>
<proteinExistence type="predicted"/>
<accession>A0AAV7IK46</accession>
<dbReference type="EMBL" id="JAHXZJ010000374">
    <property type="protein sequence ID" value="KAH0561815.1"/>
    <property type="molecule type" value="Genomic_DNA"/>
</dbReference>
<sequence>MACSFVLVLRGQERAMEQPLGRRLVSTLGVASTIDDAIRATVNLLASGAPVNEKNHSFIYLSFDNA</sequence>
<comment type="caution">
    <text evidence="1">The sequence shown here is derived from an EMBL/GenBank/DDBJ whole genome shotgun (WGS) entry which is preliminary data.</text>
</comment>
<name>A0AAV7IK46_COTGL</name>
<organism evidence="1 2">
    <name type="scientific">Cotesia glomerata</name>
    <name type="common">Lepidopteran parasitic wasp</name>
    <name type="synonym">Apanteles glomeratus</name>
    <dbReference type="NCBI Taxonomy" id="32391"/>
    <lineage>
        <taxon>Eukaryota</taxon>
        <taxon>Metazoa</taxon>
        <taxon>Ecdysozoa</taxon>
        <taxon>Arthropoda</taxon>
        <taxon>Hexapoda</taxon>
        <taxon>Insecta</taxon>
        <taxon>Pterygota</taxon>
        <taxon>Neoptera</taxon>
        <taxon>Endopterygota</taxon>
        <taxon>Hymenoptera</taxon>
        <taxon>Apocrita</taxon>
        <taxon>Ichneumonoidea</taxon>
        <taxon>Braconidae</taxon>
        <taxon>Microgastrinae</taxon>
        <taxon>Cotesia</taxon>
    </lineage>
</organism>
<dbReference type="Proteomes" id="UP000826195">
    <property type="component" value="Unassembled WGS sequence"/>
</dbReference>
<gene>
    <name evidence="1" type="ORF">KQX54_019686</name>
</gene>
<dbReference type="AlphaFoldDB" id="A0AAV7IK46"/>